<dbReference type="SUPFAM" id="SSF52058">
    <property type="entry name" value="L domain-like"/>
    <property type="match status" value="1"/>
</dbReference>
<keyword evidence="6" id="KW-1185">Reference proteome</keyword>
<dbReference type="InterPro" id="IPR058192">
    <property type="entry name" value="WHD_ROQ1-like"/>
</dbReference>
<sequence>MPYVSSSSSSSLPQGYDVFMSFRGEDTRTSFTSHLYDALIRNDITTYKDDKTLEIGNPIASELLEAIEASRIAIVILSSNFAISKWCLEEISKIVDCMEHGNLAIIPVLYHVDPSDVRRQRNCFEQGFVDHEANPEISPQKVKTWRSAFKTVGALSGIHVTQDRNETEVISEIVAKILKDMPDALPKDLFHGLVGMESRVDEIKRILRMESSEVLFVGICGMSGIGKTTLAESVFYHIQRQFEKSSFIENIKDISKQEDRICGMSGIGKTTLAESVFYHIQRQFEKSSFIENIKDISKQEDSTDLCKLQQKLLNDILKEKSVRVQSVKHGQTLLGTKLRGLKVIIVLDDVNHVDQLTYLAGGREWFGPGTRIIVTTTNVDLLNVHKIYEIYRCEEMKNDEALRLFSQSAFEHGPPTHVYEKWSDDIVKLAGGLPLALNVYGSMLYGKEESYWKEMLKRLQEYPPKDVLGRLEVVFARLDSNQQETFMYIACFLKGRDMYLVKDILTNIGLYAECGITDLMNKFLITINHDDCVWMHDLLQQMCWEMLRKKSHTYGGIHFAIKNFQDIVDVLLSKPKESSTIRIINQEKVEMDDSIDDPCCFSIMRRLKFLRISNVRFPQGLSYLSNDLRILEWFECSLMSLPSNFKPAHMYELEMCYSQLETLWEETLVFPNLRSIDLSYSKDLISIPDLTSTPKLVKLNLKGCTKLRELHESVLLHKSLQYVNVTECTNLQSLGRSNIEMEDLVTLLLSGCSHLEYIPEFGQNMKCLEHLYVDGTNIKKLPESLGELCNLSKLDASETSIEEIPLSIRDLKRLRFLRAQRCPFSSQNKGFLFTNVDILSNIRELDLSYCNLNVVPDGIGLLHRLISLDLSGNNIEHLVASIGLLSNLKMLCLNNCKRFQSLPKLSLVNEDTLYGLQVRFNYIISGEEVDMSTFHATSNYTSPTVSCLNCPRLAENEIGTYLAERVLNGYLQLRTKYWMTPEAVFEIVGAGSEIPAKFTTSKSDEIFLLDGPWIGVSICAVIAFNHADANMETKYVVTAHIHHGETLCKIPVLVNLVQGLENQLVFYWTAANDLQRMLNYHKNTFHVSFSVEPRDGNLQVTKFGVRFISDGEIQNLKNYEDFTNKVVRSKFKAAVTLATYLEPGSKADHIFFEDTTLPKRISSFALFCSSGESLQDIHQSINCLLKINQEVFKQWMKEWSSTPSLFPLIYDYYRISRGASELYTDFIRLLKDVSCSWSSVELALKQILVKSTADNYSNEEMLQQLSDLEAAKSVMFSDMFVTSLAYICKQTVLFSRCIKDETRQNRPSTSIMLMVKLSRVTIADILGLISGYDKYSGLLRGFSCRYSLGLIEDYFRDNDDDDDEWQYLPGQPFTLKKQKKFFKSCYGRELQIRDFHTNADLLLELNKKMEKPHESRCKNINDLTETIEDMSNQAFENYAVILDAGIILNQFMEDNKLQVTESRRFIHDFDMQLPDGYEEPEET</sequence>
<evidence type="ECO:0000256" key="1">
    <source>
        <dbReference type="ARBA" id="ARBA00022614"/>
    </source>
</evidence>
<dbReference type="PROSITE" id="PS50104">
    <property type="entry name" value="TIR"/>
    <property type="match status" value="1"/>
</dbReference>
<dbReference type="GO" id="GO:0006952">
    <property type="term" value="P:defense response"/>
    <property type="evidence" value="ECO:0007669"/>
    <property type="project" value="InterPro"/>
</dbReference>
<evidence type="ECO:0000259" key="4">
    <source>
        <dbReference type="PROSITE" id="PS50104"/>
    </source>
</evidence>
<dbReference type="SUPFAM" id="SSF52540">
    <property type="entry name" value="P-loop containing nucleoside triphosphate hydrolases"/>
    <property type="match status" value="2"/>
</dbReference>
<dbReference type="SUPFAM" id="SSF52200">
    <property type="entry name" value="Toll/Interleukin receptor TIR domain"/>
    <property type="match status" value="1"/>
</dbReference>
<feature type="domain" description="TIR" evidence="4">
    <location>
        <begin position="14"/>
        <end position="181"/>
    </location>
</feature>
<dbReference type="InterPro" id="IPR044974">
    <property type="entry name" value="Disease_R_plants"/>
</dbReference>
<dbReference type="Pfam" id="PF23282">
    <property type="entry name" value="WHD_ROQ1"/>
    <property type="match status" value="1"/>
</dbReference>
<name>A0A2U1LP03_ARTAN</name>
<dbReference type="GO" id="GO:0051707">
    <property type="term" value="P:response to other organism"/>
    <property type="evidence" value="ECO:0007669"/>
    <property type="project" value="UniProtKB-ARBA"/>
</dbReference>
<dbReference type="InterPro" id="IPR000157">
    <property type="entry name" value="TIR_dom"/>
</dbReference>
<accession>A0A2U1LP03</accession>
<dbReference type="InterPro" id="IPR042197">
    <property type="entry name" value="Apaf_helical"/>
</dbReference>
<evidence type="ECO:0000256" key="3">
    <source>
        <dbReference type="ARBA" id="ARBA00023027"/>
    </source>
</evidence>
<dbReference type="Gene3D" id="3.80.10.10">
    <property type="entry name" value="Ribonuclease Inhibitor"/>
    <property type="match status" value="2"/>
</dbReference>
<reference evidence="5 6" key="1">
    <citation type="journal article" date="2018" name="Mol. Plant">
        <title>The genome of Artemisia annua provides insight into the evolution of Asteraceae family and artemisinin biosynthesis.</title>
        <authorList>
            <person name="Shen Q."/>
            <person name="Zhang L."/>
            <person name="Liao Z."/>
            <person name="Wang S."/>
            <person name="Yan T."/>
            <person name="Shi P."/>
            <person name="Liu M."/>
            <person name="Fu X."/>
            <person name="Pan Q."/>
            <person name="Wang Y."/>
            <person name="Lv Z."/>
            <person name="Lu X."/>
            <person name="Zhang F."/>
            <person name="Jiang W."/>
            <person name="Ma Y."/>
            <person name="Chen M."/>
            <person name="Hao X."/>
            <person name="Li L."/>
            <person name="Tang Y."/>
            <person name="Lv G."/>
            <person name="Zhou Y."/>
            <person name="Sun X."/>
            <person name="Brodelius P.E."/>
            <person name="Rose J.K.C."/>
            <person name="Tang K."/>
        </authorList>
    </citation>
    <scope>NUCLEOTIDE SEQUENCE [LARGE SCALE GENOMIC DNA]</scope>
    <source>
        <strain evidence="6">cv. Huhao1</strain>
        <tissue evidence="5">Leaf</tissue>
    </source>
</reference>
<gene>
    <name evidence="5" type="ORF">CTI12_AA470180</name>
</gene>
<dbReference type="EMBL" id="PKPP01008422">
    <property type="protein sequence ID" value="PWA50730.1"/>
    <property type="molecule type" value="Genomic_DNA"/>
</dbReference>
<dbReference type="Proteomes" id="UP000245207">
    <property type="component" value="Unassembled WGS sequence"/>
</dbReference>
<dbReference type="Gene3D" id="3.40.50.300">
    <property type="entry name" value="P-loop containing nucleotide triphosphate hydrolases"/>
    <property type="match status" value="2"/>
</dbReference>
<dbReference type="FunFam" id="3.40.50.10140:FF:000007">
    <property type="entry name" value="Disease resistance protein (TIR-NBS-LRR class)"/>
    <property type="match status" value="1"/>
</dbReference>
<dbReference type="GO" id="GO:0043531">
    <property type="term" value="F:ADP binding"/>
    <property type="evidence" value="ECO:0007669"/>
    <property type="project" value="InterPro"/>
</dbReference>
<keyword evidence="2" id="KW-0677">Repeat</keyword>
<protein>
    <submittedName>
        <fullName evidence="5">NB-ARC domains-containing protein</fullName>
    </submittedName>
</protein>
<dbReference type="PANTHER" id="PTHR11017">
    <property type="entry name" value="LEUCINE-RICH REPEAT-CONTAINING PROTEIN"/>
    <property type="match status" value="1"/>
</dbReference>
<dbReference type="InterPro" id="IPR002182">
    <property type="entry name" value="NB-ARC"/>
</dbReference>
<evidence type="ECO:0000256" key="2">
    <source>
        <dbReference type="ARBA" id="ARBA00022737"/>
    </source>
</evidence>
<dbReference type="Pfam" id="PF01582">
    <property type="entry name" value="TIR"/>
    <property type="match status" value="1"/>
</dbReference>
<dbReference type="PANTHER" id="PTHR11017:SF573">
    <property type="entry name" value="ADP-RIBOSYL CYCLASE_CYCLIC ADP-RIBOSE HYDROLASE"/>
    <property type="match status" value="1"/>
</dbReference>
<keyword evidence="3" id="KW-0520">NAD</keyword>
<dbReference type="Gene3D" id="3.40.50.10140">
    <property type="entry name" value="Toll/interleukin-1 receptor homology (TIR) domain"/>
    <property type="match status" value="1"/>
</dbReference>
<dbReference type="SMART" id="SM00369">
    <property type="entry name" value="LRR_TYP"/>
    <property type="match status" value="3"/>
</dbReference>
<dbReference type="InterPro" id="IPR001611">
    <property type="entry name" value="Leu-rich_rpt"/>
</dbReference>
<comment type="caution">
    <text evidence="5">The sequence shown here is derived from an EMBL/GenBank/DDBJ whole genome shotgun (WGS) entry which is preliminary data.</text>
</comment>
<evidence type="ECO:0000313" key="5">
    <source>
        <dbReference type="EMBL" id="PWA50730.1"/>
    </source>
</evidence>
<dbReference type="Gene3D" id="1.10.8.430">
    <property type="entry name" value="Helical domain of apoptotic protease-activating factors"/>
    <property type="match status" value="1"/>
</dbReference>
<dbReference type="InterPro" id="IPR003591">
    <property type="entry name" value="Leu-rich_rpt_typical-subtyp"/>
</dbReference>
<dbReference type="InterPro" id="IPR035897">
    <property type="entry name" value="Toll_tir_struct_dom_sf"/>
</dbReference>
<dbReference type="OrthoDB" id="1357022at2759"/>
<dbReference type="PRINTS" id="PR00364">
    <property type="entry name" value="DISEASERSIST"/>
</dbReference>
<dbReference type="InterPro" id="IPR027417">
    <property type="entry name" value="P-loop_NTPase"/>
</dbReference>
<evidence type="ECO:0000313" key="6">
    <source>
        <dbReference type="Proteomes" id="UP000245207"/>
    </source>
</evidence>
<dbReference type="PROSITE" id="PS51450">
    <property type="entry name" value="LRR"/>
    <property type="match status" value="1"/>
</dbReference>
<dbReference type="Pfam" id="PF00931">
    <property type="entry name" value="NB-ARC"/>
    <property type="match status" value="2"/>
</dbReference>
<proteinExistence type="predicted"/>
<dbReference type="InterPro" id="IPR032675">
    <property type="entry name" value="LRR_dom_sf"/>
</dbReference>
<organism evidence="5 6">
    <name type="scientific">Artemisia annua</name>
    <name type="common">Sweet wormwood</name>
    <dbReference type="NCBI Taxonomy" id="35608"/>
    <lineage>
        <taxon>Eukaryota</taxon>
        <taxon>Viridiplantae</taxon>
        <taxon>Streptophyta</taxon>
        <taxon>Embryophyta</taxon>
        <taxon>Tracheophyta</taxon>
        <taxon>Spermatophyta</taxon>
        <taxon>Magnoliopsida</taxon>
        <taxon>eudicotyledons</taxon>
        <taxon>Gunneridae</taxon>
        <taxon>Pentapetalae</taxon>
        <taxon>asterids</taxon>
        <taxon>campanulids</taxon>
        <taxon>Asterales</taxon>
        <taxon>Asteraceae</taxon>
        <taxon>Asteroideae</taxon>
        <taxon>Anthemideae</taxon>
        <taxon>Artemisiinae</taxon>
        <taxon>Artemisia</taxon>
    </lineage>
</organism>
<keyword evidence="1" id="KW-0433">Leucine-rich repeat</keyword>
<dbReference type="GO" id="GO:0007165">
    <property type="term" value="P:signal transduction"/>
    <property type="evidence" value="ECO:0007669"/>
    <property type="project" value="InterPro"/>
</dbReference>
<dbReference type="SMART" id="SM00255">
    <property type="entry name" value="TIR"/>
    <property type="match status" value="1"/>
</dbReference>